<evidence type="ECO:0000313" key="3">
    <source>
        <dbReference type="Proteomes" id="UP000288805"/>
    </source>
</evidence>
<dbReference type="EMBL" id="QGNW01000454">
    <property type="protein sequence ID" value="RVW70818.1"/>
    <property type="molecule type" value="Genomic_DNA"/>
</dbReference>
<reference evidence="2 3" key="1">
    <citation type="journal article" date="2018" name="PLoS Genet.">
        <title>Population sequencing reveals clonal diversity and ancestral inbreeding in the grapevine cultivar Chardonnay.</title>
        <authorList>
            <person name="Roach M.J."/>
            <person name="Johnson D.L."/>
            <person name="Bohlmann J."/>
            <person name="van Vuuren H.J."/>
            <person name="Jones S.J."/>
            <person name="Pretorius I.S."/>
            <person name="Schmidt S.A."/>
            <person name="Borneman A.R."/>
        </authorList>
    </citation>
    <scope>NUCLEOTIDE SEQUENCE [LARGE SCALE GENOMIC DNA]</scope>
    <source>
        <strain evidence="3">cv. Chardonnay</strain>
        <tissue evidence="2">Leaf</tissue>
    </source>
</reference>
<gene>
    <name evidence="2" type="ORF">CK203_061964</name>
</gene>
<feature type="region of interest" description="Disordered" evidence="1">
    <location>
        <begin position="229"/>
        <end position="312"/>
    </location>
</feature>
<organism evidence="2 3">
    <name type="scientific">Vitis vinifera</name>
    <name type="common">Grape</name>
    <dbReference type="NCBI Taxonomy" id="29760"/>
    <lineage>
        <taxon>Eukaryota</taxon>
        <taxon>Viridiplantae</taxon>
        <taxon>Streptophyta</taxon>
        <taxon>Embryophyta</taxon>
        <taxon>Tracheophyta</taxon>
        <taxon>Spermatophyta</taxon>
        <taxon>Magnoliopsida</taxon>
        <taxon>eudicotyledons</taxon>
        <taxon>Gunneridae</taxon>
        <taxon>Pentapetalae</taxon>
        <taxon>rosids</taxon>
        <taxon>Vitales</taxon>
        <taxon>Vitaceae</taxon>
        <taxon>Viteae</taxon>
        <taxon>Vitis</taxon>
    </lineage>
</organism>
<dbReference type="Proteomes" id="UP000288805">
    <property type="component" value="Unassembled WGS sequence"/>
</dbReference>
<comment type="caution">
    <text evidence="2">The sequence shown here is derived from an EMBL/GenBank/DDBJ whole genome shotgun (WGS) entry which is preliminary data.</text>
</comment>
<feature type="region of interest" description="Disordered" evidence="1">
    <location>
        <begin position="325"/>
        <end position="344"/>
    </location>
</feature>
<accession>A0A438GF56</accession>
<feature type="compositionally biased region" description="Basic and acidic residues" evidence="1">
    <location>
        <begin position="242"/>
        <end position="265"/>
    </location>
</feature>
<feature type="compositionally biased region" description="Polar residues" evidence="1">
    <location>
        <begin position="301"/>
        <end position="312"/>
    </location>
</feature>
<name>A0A438GF56_VITVI</name>
<feature type="region of interest" description="Disordered" evidence="1">
    <location>
        <begin position="495"/>
        <end position="516"/>
    </location>
</feature>
<proteinExistence type="predicted"/>
<evidence type="ECO:0000256" key="1">
    <source>
        <dbReference type="SAM" id="MobiDB-lite"/>
    </source>
</evidence>
<dbReference type="AlphaFoldDB" id="A0A438GF56"/>
<feature type="region of interest" description="Disordered" evidence="1">
    <location>
        <begin position="362"/>
        <end position="479"/>
    </location>
</feature>
<evidence type="ECO:0000313" key="2">
    <source>
        <dbReference type="EMBL" id="RVW70818.1"/>
    </source>
</evidence>
<protein>
    <submittedName>
        <fullName evidence="2">Uncharacterized protein</fullName>
    </submittedName>
</protein>
<sequence length="539" mass="57158">MAPKKTVSSVRTWVNEEAAIPTKKGGKKRYPLHKGKFNAGAPVPSASLVQGIPPLLSDSTHLHSSQPCPGADGMQHINMLYSLDLTLLKLFFVYSLKKAKNDIFSVSAHLPSLHNGDRTARFDKGRGEGAGGSLGWMGGAIAASVEAFFSELYLTNPGFGIEGHLVDWVEKASFACVCKLFEIDPKERAYKTLLSAREFDGGRPGAPEYVINILPRKLAKDEIVPGEHIYCEGAPPLSGKPKRADAERRRKLLEDRDQKKTEGTIRKAPATEAGGPDSPPRKLQEKGEAGEEAWEGHEGTHSSQGVSSSQTTYEGEVMIEEPVNAAPHSISSGPGRMSGLNHSGPSLVAAARLANVAEEAASINRPGNLNPDADAAETAPLEEAGAESQSQPSDDPDRLAIVLQEIEISCASAHDAHPDGGEVEMATETSAAPAIIPAEDASGPMCPDENMGAPIPGQELPSASSPEEESADDAAPASPFSYAELEVKLKQITLTGKPSSPLLRSGEGPPQHVSTTRSFYSAAADCRLYEDLLLSAPRD</sequence>
<feature type="compositionally biased region" description="Basic and acidic residues" evidence="1">
    <location>
        <begin position="279"/>
        <end position="300"/>
    </location>
</feature>